<comment type="caution">
    <text evidence="2">The sequence shown here is derived from an EMBL/GenBank/DDBJ whole genome shotgun (WGS) entry which is preliminary data.</text>
</comment>
<feature type="region of interest" description="Disordered" evidence="1">
    <location>
        <begin position="91"/>
        <end position="116"/>
    </location>
</feature>
<evidence type="ECO:0000256" key="1">
    <source>
        <dbReference type="SAM" id="MobiDB-lite"/>
    </source>
</evidence>
<proteinExistence type="predicted"/>
<dbReference type="PROSITE" id="PS51257">
    <property type="entry name" value="PROKAR_LIPOPROTEIN"/>
    <property type="match status" value="1"/>
</dbReference>
<dbReference type="Proteomes" id="UP000527143">
    <property type="component" value="Unassembled WGS sequence"/>
</dbReference>
<evidence type="ECO:0000313" key="3">
    <source>
        <dbReference type="Proteomes" id="UP000527143"/>
    </source>
</evidence>
<dbReference type="RefSeq" id="WP_184092009.1">
    <property type="nucleotide sequence ID" value="NZ_JACIJF010000037.1"/>
</dbReference>
<keyword evidence="3" id="KW-1185">Reference proteome</keyword>
<dbReference type="AlphaFoldDB" id="A0A840YTT9"/>
<sequence length="116" mass="12584">MRANAAFVLTAITLLAACDGEREKAGEKADAAMNVDGGLMHDGPQERLGEIRDREARDQAKAVEAQADATEHRADEIEAAADQKADALERQAKEVREQAERRSDALDQQADAIRGK</sequence>
<dbReference type="EMBL" id="JACIJF010000037">
    <property type="protein sequence ID" value="MBB5713033.1"/>
    <property type="molecule type" value="Genomic_DNA"/>
</dbReference>
<feature type="compositionally biased region" description="Basic and acidic residues" evidence="1">
    <location>
        <begin position="91"/>
        <end position="105"/>
    </location>
</feature>
<name>A0A840YTT9_9SPHN</name>
<gene>
    <name evidence="2" type="ORF">FHT02_004295</name>
</gene>
<protein>
    <submittedName>
        <fullName evidence="2">Uncharacterized protein</fullName>
    </submittedName>
</protein>
<evidence type="ECO:0000313" key="2">
    <source>
        <dbReference type="EMBL" id="MBB5713033.1"/>
    </source>
</evidence>
<organism evidence="2 3">
    <name type="scientific">Sphingomonas xinjiangensis</name>
    <dbReference type="NCBI Taxonomy" id="643568"/>
    <lineage>
        <taxon>Bacteria</taxon>
        <taxon>Pseudomonadati</taxon>
        <taxon>Pseudomonadota</taxon>
        <taxon>Alphaproteobacteria</taxon>
        <taxon>Sphingomonadales</taxon>
        <taxon>Sphingomonadaceae</taxon>
        <taxon>Sphingomonas</taxon>
    </lineage>
</organism>
<accession>A0A840YTT9</accession>
<reference evidence="2 3" key="1">
    <citation type="submission" date="2020-08" db="EMBL/GenBank/DDBJ databases">
        <title>Genomic Encyclopedia of Type Strains, Phase IV (KMG-IV): sequencing the most valuable type-strain genomes for metagenomic binning, comparative biology and taxonomic classification.</title>
        <authorList>
            <person name="Goeker M."/>
        </authorList>
    </citation>
    <scope>NUCLEOTIDE SEQUENCE [LARGE SCALE GENOMIC DNA]</scope>
    <source>
        <strain evidence="2 3">DSM 26736</strain>
    </source>
</reference>
<feature type="region of interest" description="Disordered" evidence="1">
    <location>
        <begin position="25"/>
        <end position="45"/>
    </location>
</feature>